<proteinExistence type="predicted"/>
<evidence type="ECO:0000259" key="2">
    <source>
        <dbReference type="PROSITE" id="PS50879"/>
    </source>
</evidence>
<dbReference type="InterPro" id="IPR012337">
    <property type="entry name" value="RNaseH-like_sf"/>
</dbReference>
<evidence type="ECO:0000256" key="1">
    <source>
        <dbReference type="SAM" id="MobiDB-lite"/>
    </source>
</evidence>
<feature type="region of interest" description="Disordered" evidence="1">
    <location>
        <begin position="1"/>
        <end position="159"/>
    </location>
</feature>
<protein>
    <recommendedName>
        <fullName evidence="2">RNase H type-1 domain-containing protein</fullName>
    </recommendedName>
</protein>
<name>A0A9W5Z271_9EURO</name>
<feature type="compositionally biased region" description="Basic and acidic residues" evidence="1">
    <location>
        <begin position="31"/>
        <end position="45"/>
    </location>
</feature>
<dbReference type="GO" id="GO:0003676">
    <property type="term" value="F:nucleic acid binding"/>
    <property type="evidence" value="ECO:0007669"/>
    <property type="project" value="InterPro"/>
</dbReference>
<dbReference type="Proteomes" id="UP001143548">
    <property type="component" value="Unassembled WGS sequence"/>
</dbReference>
<dbReference type="SUPFAM" id="SSF53098">
    <property type="entry name" value="Ribonuclease H-like"/>
    <property type="match status" value="1"/>
</dbReference>
<sequence>MEVQNPTAVTLTSWGHGRPQNIRARGRTLFPRKERAQGATDDTRDSGMASRVPSLVQVEPKSVSQRGRDSQANDDQGTAAPVLNKNKRRSASSSSSNSTGTITSGDSQIQTDPHQDAASVTGTTESVETRKSNKRGPRKQHRGNQNKKQKKQQLPPTIRIQDDRFDRVLLIKPRQEALTYAKEVTETSPNDHHVFWVDGSTAANDAAPSGVAVACGREGRDSDELYCLDEIRLSQLAELAAIGAGLRAAVRQLERLQVSGHVVQVFTDCQAAMKMLRPGTKESSAFAGRLVRFVDALSRRLCSLGVKVELHWVPGHQCVPGQKRADLLSRTVTRFMMHNLADKLDEIHAVKVDCTFLNLS</sequence>
<dbReference type="GO" id="GO:0004523">
    <property type="term" value="F:RNA-DNA hybrid ribonuclease activity"/>
    <property type="evidence" value="ECO:0007669"/>
    <property type="project" value="InterPro"/>
</dbReference>
<dbReference type="PROSITE" id="PS50879">
    <property type="entry name" value="RNASE_H_1"/>
    <property type="match status" value="1"/>
</dbReference>
<accession>A0A9W5Z271</accession>
<gene>
    <name evidence="3" type="ORF">AbraCBS73388_002187</name>
</gene>
<dbReference type="InterPro" id="IPR002156">
    <property type="entry name" value="RNaseH_domain"/>
</dbReference>
<feature type="domain" description="RNase H type-1" evidence="2">
    <location>
        <begin position="189"/>
        <end position="334"/>
    </location>
</feature>
<reference evidence="3" key="1">
    <citation type="submission" date="2022-07" db="EMBL/GenBank/DDBJ databases">
        <title>Taxonomy of Aspergillus series Nigri: significant species reduction supported by multi-species coalescent approaches.</title>
        <authorList>
            <person name="Bian C."/>
            <person name="Kusuya Y."/>
            <person name="Sklenar F."/>
            <person name="D'hooge E."/>
            <person name="Yaguchi T."/>
            <person name="Takahashi H."/>
            <person name="Hubka V."/>
        </authorList>
    </citation>
    <scope>NUCLEOTIDE SEQUENCE</scope>
    <source>
        <strain evidence="3">CBS 733.88</strain>
    </source>
</reference>
<dbReference type="Gene3D" id="3.30.420.10">
    <property type="entry name" value="Ribonuclease H-like superfamily/Ribonuclease H"/>
    <property type="match status" value="1"/>
</dbReference>
<organism evidence="3 4">
    <name type="scientific">Aspergillus brasiliensis</name>
    <dbReference type="NCBI Taxonomy" id="319629"/>
    <lineage>
        <taxon>Eukaryota</taxon>
        <taxon>Fungi</taxon>
        <taxon>Dikarya</taxon>
        <taxon>Ascomycota</taxon>
        <taxon>Pezizomycotina</taxon>
        <taxon>Eurotiomycetes</taxon>
        <taxon>Eurotiomycetidae</taxon>
        <taxon>Eurotiales</taxon>
        <taxon>Aspergillaceae</taxon>
        <taxon>Aspergillus</taxon>
        <taxon>Aspergillus subgen. Circumdati</taxon>
    </lineage>
</organism>
<feature type="compositionally biased region" description="Polar residues" evidence="1">
    <location>
        <begin position="1"/>
        <end position="13"/>
    </location>
</feature>
<evidence type="ECO:0000313" key="4">
    <source>
        <dbReference type="Proteomes" id="UP001143548"/>
    </source>
</evidence>
<dbReference type="AlphaFoldDB" id="A0A9W5Z271"/>
<dbReference type="CDD" id="cd09276">
    <property type="entry name" value="Rnase_HI_RT_non_LTR"/>
    <property type="match status" value="1"/>
</dbReference>
<dbReference type="InterPro" id="IPR036397">
    <property type="entry name" value="RNaseH_sf"/>
</dbReference>
<dbReference type="Pfam" id="PF00075">
    <property type="entry name" value="RNase_H"/>
    <property type="match status" value="1"/>
</dbReference>
<feature type="compositionally biased region" description="Low complexity" evidence="1">
    <location>
        <begin position="91"/>
        <end position="107"/>
    </location>
</feature>
<feature type="compositionally biased region" description="Basic residues" evidence="1">
    <location>
        <begin position="132"/>
        <end position="151"/>
    </location>
</feature>
<dbReference type="EMBL" id="BROQ01000138">
    <property type="protein sequence ID" value="GKZ26232.1"/>
    <property type="molecule type" value="Genomic_DNA"/>
</dbReference>
<feature type="compositionally biased region" description="Polar residues" evidence="1">
    <location>
        <begin position="108"/>
        <end position="126"/>
    </location>
</feature>
<comment type="caution">
    <text evidence="3">The sequence shown here is derived from an EMBL/GenBank/DDBJ whole genome shotgun (WGS) entry which is preliminary data.</text>
</comment>
<evidence type="ECO:0000313" key="3">
    <source>
        <dbReference type="EMBL" id="GKZ26232.1"/>
    </source>
</evidence>